<gene>
    <name evidence="8" type="ORF">GCM10023156_08140</name>
</gene>
<proteinExistence type="predicted"/>
<evidence type="ECO:0000256" key="4">
    <source>
        <dbReference type="ARBA" id="ARBA00022691"/>
    </source>
</evidence>
<evidence type="ECO:0000313" key="8">
    <source>
        <dbReference type="EMBL" id="GAA4446801.1"/>
    </source>
</evidence>
<keyword evidence="2" id="KW-0489">Methyltransferase</keyword>
<dbReference type="Proteomes" id="UP001500840">
    <property type="component" value="Unassembled WGS sequence"/>
</dbReference>
<dbReference type="Pfam" id="PF20465">
    <property type="entry name" value="MmeI_hel"/>
    <property type="match status" value="1"/>
</dbReference>
<dbReference type="EC" id="2.1.1.72" evidence="1"/>
<dbReference type="Pfam" id="PF07669">
    <property type="entry name" value="Eco57I"/>
    <property type="match status" value="1"/>
</dbReference>
<dbReference type="InterPro" id="IPR011639">
    <property type="entry name" value="MethylTrfase_TaqI-like_dom"/>
</dbReference>
<dbReference type="PROSITE" id="PS00092">
    <property type="entry name" value="N6_MTASE"/>
    <property type="match status" value="1"/>
</dbReference>
<accession>A0ABP8M9E9</accession>
<dbReference type="PANTHER" id="PTHR33841">
    <property type="entry name" value="DNA METHYLTRANSFERASE YEEA-RELATED"/>
    <property type="match status" value="1"/>
</dbReference>
<evidence type="ECO:0000256" key="1">
    <source>
        <dbReference type="ARBA" id="ARBA00011900"/>
    </source>
</evidence>
<dbReference type="EMBL" id="BAABGA010000010">
    <property type="protein sequence ID" value="GAA4446801.1"/>
    <property type="molecule type" value="Genomic_DNA"/>
</dbReference>
<dbReference type="InterPro" id="IPR050953">
    <property type="entry name" value="N4_N6_ade-DNA_methylase"/>
</dbReference>
<comment type="catalytic activity">
    <reaction evidence="5">
        <text>a 2'-deoxyadenosine in DNA + S-adenosyl-L-methionine = an N(6)-methyl-2'-deoxyadenosine in DNA + S-adenosyl-L-homocysteine + H(+)</text>
        <dbReference type="Rhea" id="RHEA:15197"/>
        <dbReference type="Rhea" id="RHEA-COMP:12418"/>
        <dbReference type="Rhea" id="RHEA-COMP:12419"/>
        <dbReference type="ChEBI" id="CHEBI:15378"/>
        <dbReference type="ChEBI" id="CHEBI:57856"/>
        <dbReference type="ChEBI" id="CHEBI:59789"/>
        <dbReference type="ChEBI" id="CHEBI:90615"/>
        <dbReference type="ChEBI" id="CHEBI:90616"/>
        <dbReference type="EC" id="2.1.1.72"/>
    </reaction>
</comment>
<feature type="domain" description="Type II methyltransferase M.TaqI-like" evidence="6">
    <location>
        <begin position="581"/>
        <end position="785"/>
    </location>
</feature>
<evidence type="ECO:0000313" key="9">
    <source>
        <dbReference type="Proteomes" id="UP001500840"/>
    </source>
</evidence>
<comment type="caution">
    <text evidence="8">The sequence shown here is derived from an EMBL/GenBank/DDBJ whole genome shotgun (WGS) entry which is preliminary data.</text>
</comment>
<keyword evidence="9" id="KW-1185">Reference proteome</keyword>
<sequence length="1309" mass="149358">MQALPLFKDEYLFSIWEDEFHQYAAEHDAQVVAALTSWDSRDKDLTERQLDGLFVTKLFRDLWGYEGTGTTDATDGYTLLSEYSVPGAGQRGGTGKADLALGNFGMTGLCDVPQVLCEFKDINSGLDAPQKRKGNDRSPVQQCLDYLKYAFDKTEDNQPVKPTWGIVSDMNEFRLYFRKAGDAQCQRFVIASRDEADAMLGVSETAIQKRFLFWKLFSSGQLITDRGQSELEKILGRQWTLEKSLERDFYKEYQAYRQHVYESILEANPNFAGTRGELVRITQRFLDRCIFLLFCEDMGKALSFPTDLLRDILIRESCSPTYSGDFDNIWALVKQLFNTMRDGGVFPPNHQIHKFNGGLFENLQTLENLRVPNRIFCAQGQGESKERLAEFKNTLLYLSATYNFGATSAGRERTITLYALGRIFEQSITDLEYMRAEADGVPTVAKLSKRRRDGVYYTPEWVTIYIVQHVIGRRLEEERERIGLVLGQSISEDDLKKYRKARTKPKTNPATIHVKKLDQYEEFLDHVTVLDPACGSGAFLIQALQYLQQHRRDIAVERERITGAASLFDQDAIIRSILSDNLYGVDINPESVEITQLALWLNTASPGKPLSTLDQNIQCGNSLVGDGFAEFYNAKHKTLFDDADPAEREKVNAFDWSAAFPKILGPDVDKQHRGFDCVIGNPPYVKLQHFRKVVPDVAEFLSSATTVNETDGSSVRLYDSTRSKNYDLYLPFIERGLSLLNPSGHLGYIAPSVWLLNEYGVGLKSLLKRSQRLNRWVDFKDFPVFDEAMTYTALQFYRGSPSKHITFAACPDGQLATVEDVGTIPYESLDADDTWVFLPDNEQNLIDRLKQKCSRLDEHSAVETIFQGLVTSADYIFQLERVGPKQYRQTGSKADGILYDIEDELMKPLVSGVDAKRYLEPNTTTYLLFPYDVRSDDAVLWSSDEMYSRFPKGWEYLKRYESDLRGRENGKMDRDHDWWGYVYPKSLGKHELAKLGVATTVPEMRVFLDSEGRFYFNNVRVNGILVKPSHAWFLLGILNSRVADFVFRRISKPKEPRPSGAYFEANKQYIAPIPIPSADDSQTKTVASAAQRLQTLHTQRRDIIEAIDQRFASRQMVDKPKPPSWIWADVFDVAHWKKANPEGLRGRALSAWSKSHYESLLDKKYETVEDQITFGDTMMAAHEDGQLKFFIGGRCVIDGIYVTDDEANVILPQWQQKARDSFVSESMNAKRIVTRLLDLRTTSNPALTSQLADFTKKLADVESKILSEERALDDFVYDLYGIDPDSEDRVIIETDTARRADARFPRRKE</sequence>
<evidence type="ECO:0000259" key="6">
    <source>
        <dbReference type="Pfam" id="PF07669"/>
    </source>
</evidence>
<dbReference type="SUPFAM" id="SSF53335">
    <property type="entry name" value="S-adenosyl-L-methionine-dependent methyltransferases"/>
    <property type="match status" value="1"/>
</dbReference>
<evidence type="ECO:0000256" key="2">
    <source>
        <dbReference type="ARBA" id="ARBA00022603"/>
    </source>
</evidence>
<dbReference type="InterPro" id="IPR002052">
    <property type="entry name" value="DNA_methylase_N6_adenine_CS"/>
</dbReference>
<reference evidence="9" key="1">
    <citation type="journal article" date="2019" name="Int. J. Syst. Evol. Microbiol.">
        <title>The Global Catalogue of Microorganisms (GCM) 10K type strain sequencing project: providing services to taxonomists for standard genome sequencing and annotation.</title>
        <authorList>
            <consortium name="The Broad Institute Genomics Platform"/>
            <consortium name="The Broad Institute Genome Sequencing Center for Infectious Disease"/>
            <person name="Wu L."/>
            <person name="Ma J."/>
        </authorList>
    </citation>
    <scope>NUCLEOTIDE SEQUENCE [LARGE SCALE GENOMIC DNA]</scope>
    <source>
        <strain evidence="9">JCM 17759</strain>
    </source>
</reference>
<dbReference type="Gene3D" id="3.40.50.150">
    <property type="entry name" value="Vaccinia Virus protein VP39"/>
    <property type="match status" value="1"/>
</dbReference>
<dbReference type="RefSeq" id="WP_345319651.1">
    <property type="nucleotide sequence ID" value="NZ_BAABGA010000010.1"/>
</dbReference>
<organism evidence="8 9">
    <name type="scientific">Novipirellula rosea</name>
    <dbReference type="NCBI Taxonomy" id="1031540"/>
    <lineage>
        <taxon>Bacteria</taxon>
        <taxon>Pseudomonadati</taxon>
        <taxon>Planctomycetota</taxon>
        <taxon>Planctomycetia</taxon>
        <taxon>Pirellulales</taxon>
        <taxon>Pirellulaceae</taxon>
        <taxon>Novipirellula</taxon>
    </lineage>
</organism>
<feature type="domain" description="MmeI-like helicase spacer" evidence="7">
    <location>
        <begin position="283"/>
        <end position="360"/>
    </location>
</feature>
<evidence type="ECO:0000256" key="3">
    <source>
        <dbReference type="ARBA" id="ARBA00022679"/>
    </source>
</evidence>
<protein>
    <recommendedName>
        <fullName evidence="1">site-specific DNA-methyltransferase (adenine-specific)</fullName>
        <ecNumber evidence="1">2.1.1.72</ecNumber>
    </recommendedName>
</protein>
<dbReference type="PANTHER" id="PTHR33841:SF1">
    <property type="entry name" value="DNA METHYLTRANSFERASE A"/>
    <property type="match status" value="1"/>
</dbReference>
<keyword evidence="4" id="KW-0949">S-adenosyl-L-methionine</keyword>
<name>A0ABP8M9E9_9BACT</name>
<dbReference type="PRINTS" id="PR00507">
    <property type="entry name" value="N12N6MTFRASE"/>
</dbReference>
<evidence type="ECO:0000256" key="5">
    <source>
        <dbReference type="ARBA" id="ARBA00047942"/>
    </source>
</evidence>
<keyword evidence="3" id="KW-0808">Transferase</keyword>
<dbReference type="InterPro" id="IPR046819">
    <property type="entry name" value="MmeI_hel"/>
</dbReference>
<dbReference type="InterPro" id="IPR029063">
    <property type="entry name" value="SAM-dependent_MTases_sf"/>
</dbReference>
<evidence type="ECO:0000259" key="7">
    <source>
        <dbReference type="Pfam" id="PF20465"/>
    </source>
</evidence>